<feature type="transmembrane region" description="Helical" evidence="1">
    <location>
        <begin position="75"/>
        <end position="93"/>
    </location>
</feature>
<gene>
    <name evidence="2" type="ORF">HUF19_13620</name>
</gene>
<protein>
    <recommendedName>
        <fullName evidence="4">DUF4345 domain-containing protein</fullName>
    </recommendedName>
</protein>
<keyword evidence="1" id="KW-0472">Membrane</keyword>
<sequence length="128" mass="14823">MVRQYLILFRTFWLGGLWSCAYVVRPLLEHRGFFPQHGMDVMHVMVGLGVVCGGLILLLGLLFHALSWRQLPVQLISIMTFLSLVYFAFMPWWKLQMMLVHSISVLGLIWLLIAPLSVVRRDRSPAER</sequence>
<organism evidence="2 3">
    <name type="scientific">Thalassolituus hydrocarboniclasticus</name>
    <dbReference type="NCBI Taxonomy" id="2742796"/>
    <lineage>
        <taxon>Bacteria</taxon>
        <taxon>Pseudomonadati</taxon>
        <taxon>Pseudomonadota</taxon>
        <taxon>Gammaproteobacteria</taxon>
        <taxon>Oceanospirillales</taxon>
        <taxon>Oceanospirillaceae</taxon>
        <taxon>Thalassolituus</taxon>
    </lineage>
</organism>
<evidence type="ECO:0008006" key="4">
    <source>
        <dbReference type="Google" id="ProtNLM"/>
    </source>
</evidence>
<dbReference type="Proteomes" id="UP001065322">
    <property type="component" value="Chromosome"/>
</dbReference>
<reference evidence="3" key="1">
    <citation type="submission" date="2020-06" db="EMBL/GenBank/DDBJ databases">
        <title>Thalassolituus marinus alknpb1M-1, a hydrocarbon-degrading bacterium isolated from the deep-sea overlying water using an in-situ strategy from the South China Sea basin.</title>
        <authorList>
            <person name="Dong C."/>
            <person name="Chen Y."/>
            <person name="Shao Z."/>
        </authorList>
    </citation>
    <scope>NUCLEOTIDE SEQUENCE [LARGE SCALE GENOMIC DNA]</scope>
    <source>
        <strain evidence="3">alknpb1M-1</strain>
    </source>
</reference>
<proteinExistence type="predicted"/>
<feature type="transmembrane region" description="Helical" evidence="1">
    <location>
        <begin position="7"/>
        <end position="24"/>
    </location>
</feature>
<keyword evidence="1" id="KW-1133">Transmembrane helix</keyword>
<evidence type="ECO:0000256" key="1">
    <source>
        <dbReference type="SAM" id="Phobius"/>
    </source>
</evidence>
<evidence type="ECO:0000313" key="2">
    <source>
        <dbReference type="EMBL" id="UXD88401.1"/>
    </source>
</evidence>
<evidence type="ECO:0000313" key="3">
    <source>
        <dbReference type="Proteomes" id="UP001065322"/>
    </source>
</evidence>
<name>A0ABY6ABJ5_9GAMM</name>
<accession>A0ABY6ABJ5</accession>
<dbReference type="RefSeq" id="WP_260997132.1">
    <property type="nucleotide sequence ID" value="NZ_CP054475.1"/>
</dbReference>
<feature type="transmembrane region" description="Helical" evidence="1">
    <location>
        <begin position="44"/>
        <end position="63"/>
    </location>
</feature>
<keyword evidence="3" id="KW-1185">Reference proteome</keyword>
<keyword evidence="1" id="KW-0812">Transmembrane</keyword>
<feature type="transmembrane region" description="Helical" evidence="1">
    <location>
        <begin position="99"/>
        <end position="119"/>
    </location>
</feature>
<dbReference type="EMBL" id="CP054475">
    <property type="protein sequence ID" value="UXD88401.1"/>
    <property type="molecule type" value="Genomic_DNA"/>
</dbReference>